<dbReference type="SMART" id="SM00777">
    <property type="entry name" value="Mad3_BUB1_I"/>
    <property type="match status" value="1"/>
</dbReference>
<dbReference type="GO" id="GO:0051754">
    <property type="term" value="P:meiotic sister chromatid cohesion, centromeric"/>
    <property type="evidence" value="ECO:0007669"/>
    <property type="project" value="TreeGrafter"/>
</dbReference>
<keyword evidence="4" id="KW-1185">Reference proteome</keyword>
<dbReference type="Pfam" id="PF08311">
    <property type="entry name" value="Mad3_BUB1_I"/>
    <property type="match status" value="1"/>
</dbReference>
<evidence type="ECO:0000313" key="3">
    <source>
        <dbReference type="EMBL" id="KAJ9539824.1"/>
    </source>
</evidence>
<dbReference type="AlphaFoldDB" id="A0AA38W751"/>
<dbReference type="PANTHER" id="PTHR14030:SF2">
    <property type="entry name" value="OS11G0128700 PROTEIN"/>
    <property type="match status" value="1"/>
</dbReference>
<dbReference type="PROSITE" id="PS51489">
    <property type="entry name" value="BUB1_N"/>
    <property type="match status" value="1"/>
</dbReference>
<organism evidence="3 4">
    <name type="scientific">Centaurea solstitialis</name>
    <name type="common">yellow star-thistle</name>
    <dbReference type="NCBI Taxonomy" id="347529"/>
    <lineage>
        <taxon>Eukaryota</taxon>
        <taxon>Viridiplantae</taxon>
        <taxon>Streptophyta</taxon>
        <taxon>Embryophyta</taxon>
        <taxon>Tracheophyta</taxon>
        <taxon>Spermatophyta</taxon>
        <taxon>Magnoliopsida</taxon>
        <taxon>eudicotyledons</taxon>
        <taxon>Gunneridae</taxon>
        <taxon>Pentapetalae</taxon>
        <taxon>asterids</taxon>
        <taxon>campanulids</taxon>
        <taxon>Asterales</taxon>
        <taxon>Asteraceae</taxon>
        <taxon>Carduoideae</taxon>
        <taxon>Cardueae</taxon>
        <taxon>Centaureinae</taxon>
        <taxon>Centaurea</taxon>
    </lineage>
</organism>
<dbReference type="InterPro" id="IPR013212">
    <property type="entry name" value="Mad3/Bub1_I"/>
</dbReference>
<reference evidence="3" key="1">
    <citation type="submission" date="2023-03" db="EMBL/GenBank/DDBJ databases">
        <title>Chromosome-scale reference genome and RAD-based genetic map of yellow starthistle (Centaurea solstitialis) reveal putative structural variation and QTLs associated with invader traits.</title>
        <authorList>
            <person name="Reatini B."/>
            <person name="Cang F.A."/>
            <person name="Jiang Q."/>
            <person name="Mckibben M.T.W."/>
            <person name="Barker M.S."/>
            <person name="Rieseberg L.H."/>
            <person name="Dlugosch K.M."/>
        </authorList>
    </citation>
    <scope>NUCLEOTIDE SEQUENCE</scope>
    <source>
        <strain evidence="3">CAN-66</strain>
        <tissue evidence="3">Leaf</tissue>
    </source>
</reference>
<feature type="region of interest" description="Disordered" evidence="1">
    <location>
        <begin position="471"/>
        <end position="490"/>
    </location>
</feature>
<dbReference type="PANTHER" id="PTHR14030">
    <property type="entry name" value="MITOTIC CHECKPOINT SERINE/THREONINE-PROTEIN KINASE BUB1"/>
    <property type="match status" value="1"/>
</dbReference>
<feature type="region of interest" description="Disordered" evidence="1">
    <location>
        <begin position="275"/>
        <end position="343"/>
    </location>
</feature>
<feature type="compositionally biased region" description="Basic and acidic residues" evidence="1">
    <location>
        <begin position="290"/>
        <end position="307"/>
    </location>
</feature>
<dbReference type="InterPro" id="IPR015661">
    <property type="entry name" value="Bub1/Mad3"/>
</dbReference>
<name>A0AA38W751_9ASTR</name>
<feature type="compositionally biased region" description="Polar residues" evidence="1">
    <location>
        <begin position="312"/>
        <end position="323"/>
    </location>
</feature>
<dbReference type="EMBL" id="JARYMX010000007">
    <property type="protein sequence ID" value="KAJ9539824.1"/>
    <property type="molecule type" value="Genomic_DNA"/>
</dbReference>
<sequence>MANKSITSTNDNLFSSLISDIKTYNGSDPLLPWLRGIRTMTDALPSQLLKQKLPRFLQKCAQTFETDLRYRNDLRYLRVWIKLLDFVDEPGAVLKNMKANRIGNKRSLFYQAYALYYEKMKKFSDAEQMYHLGVQNLAEPADELQKAFDQFLHRMERHQKKRIQRQQRQSTVNLLNDGIKDKAENILVKGRPTESLLKDKKVISHRGNERESSLKQVHRSEADLDEHPGDNTVVLKFAKTAIVGKSKAEDARHHGLVEPTINTKEAMDAINSMFREPLGPEPFQKHSSHRSKENGEECSKDSFKVFNDDDSGSINEPPSNENQPMDEPFQIYCDDDEDDHDDEKARFDNKMAPIPNMTKGAFVFPRPKDIPLECSKDSVTTDRRPQAKFKEDTVVFRFVGSTISDEPKVENACHHGLVEPTVNLKEAMDDINSMFGKPIEFVRKRRPRKQEKPFEEKQICSSFLILPDDDNDHHQQKICQPNSSSSRKENDLFEQTVCTKEAMDDINKMFAMPLDF</sequence>
<evidence type="ECO:0000313" key="4">
    <source>
        <dbReference type="Proteomes" id="UP001172457"/>
    </source>
</evidence>
<dbReference type="GO" id="GO:0007094">
    <property type="term" value="P:mitotic spindle assembly checkpoint signaling"/>
    <property type="evidence" value="ECO:0007669"/>
    <property type="project" value="InterPro"/>
</dbReference>
<feature type="region of interest" description="Disordered" evidence="1">
    <location>
        <begin position="206"/>
        <end position="227"/>
    </location>
</feature>
<evidence type="ECO:0000259" key="2">
    <source>
        <dbReference type="PROSITE" id="PS51489"/>
    </source>
</evidence>
<evidence type="ECO:0000256" key="1">
    <source>
        <dbReference type="SAM" id="MobiDB-lite"/>
    </source>
</evidence>
<dbReference type="Gene3D" id="1.25.40.430">
    <property type="match status" value="1"/>
</dbReference>
<dbReference type="Proteomes" id="UP001172457">
    <property type="component" value="Chromosome 7"/>
</dbReference>
<gene>
    <name evidence="3" type="ORF">OSB04_026330</name>
</gene>
<feature type="domain" description="BUB1 N-terminal" evidence="2">
    <location>
        <begin position="17"/>
        <end position="173"/>
    </location>
</feature>
<comment type="caution">
    <text evidence="3">The sequence shown here is derived from an EMBL/GenBank/DDBJ whole genome shotgun (WGS) entry which is preliminary data.</text>
</comment>
<protein>
    <recommendedName>
        <fullName evidence="2">BUB1 N-terminal domain-containing protein</fullName>
    </recommendedName>
</protein>
<proteinExistence type="predicted"/>
<dbReference type="GO" id="GO:0004672">
    <property type="term" value="F:protein kinase activity"/>
    <property type="evidence" value="ECO:0007669"/>
    <property type="project" value="TreeGrafter"/>
</dbReference>
<accession>A0AA38W751</accession>